<comment type="caution">
    <text evidence="2">The sequence shown here is derived from an EMBL/GenBank/DDBJ whole genome shotgun (WGS) entry which is preliminary data.</text>
</comment>
<reference evidence="2 3" key="1">
    <citation type="submission" date="2020-02" db="EMBL/GenBank/DDBJ databases">
        <title>Draft genome sequence of Haematococcus lacustris strain NIES-144.</title>
        <authorList>
            <person name="Morimoto D."/>
            <person name="Nakagawa S."/>
            <person name="Yoshida T."/>
            <person name="Sawayama S."/>
        </authorList>
    </citation>
    <scope>NUCLEOTIDE SEQUENCE [LARGE SCALE GENOMIC DNA]</scope>
    <source>
        <strain evidence="2 3">NIES-144</strain>
    </source>
</reference>
<proteinExistence type="predicted"/>
<keyword evidence="1" id="KW-0812">Transmembrane</keyword>
<feature type="non-terminal residue" evidence="2">
    <location>
        <position position="64"/>
    </location>
</feature>
<sequence>MDLLLAQLPSPVAEGESKRLLLAALTASVATVFPFLCEMLQQHFMAAMASQQEGAAEKLVAHSS</sequence>
<keyword evidence="1" id="KW-0472">Membrane</keyword>
<keyword evidence="3" id="KW-1185">Reference proteome</keyword>
<feature type="non-terminal residue" evidence="2">
    <location>
        <position position="1"/>
    </location>
</feature>
<dbReference type="AlphaFoldDB" id="A0A6A0ACH6"/>
<keyword evidence="1" id="KW-1133">Transmembrane helix</keyword>
<evidence type="ECO:0000256" key="1">
    <source>
        <dbReference type="SAM" id="Phobius"/>
    </source>
</evidence>
<organism evidence="2 3">
    <name type="scientific">Haematococcus lacustris</name>
    <name type="common">Green alga</name>
    <name type="synonym">Haematococcus pluvialis</name>
    <dbReference type="NCBI Taxonomy" id="44745"/>
    <lineage>
        <taxon>Eukaryota</taxon>
        <taxon>Viridiplantae</taxon>
        <taxon>Chlorophyta</taxon>
        <taxon>core chlorophytes</taxon>
        <taxon>Chlorophyceae</taxon>
        <taxon>CS clade</taxon>
        <taxon>Chlamydomonadales</taxon>
        <taxon>Haematococcaceae</taxon>
        <taxon>Haematococcus</taxon>
    </lineage>
</organism>
<name>A0A6A0ACH6_HAELA</name>
<evidence type="ECO:0000313" key="2">
    <source>
        <dbReference type="EMBL" id="GFH29537.1"/>
    </source>
</evidence>
<protein>
    <submittedName>
        <fullName evidence="2">Xpo1 domain-containing protein</fullName>
    </submittedName>
</protein>
<dbReference type="EMBL" id="BLLF01004403">
    <property type="protein sequence ID" value="GFH29537.1"/>
    <property type="molecule type" value="Genomic_DNA"/>
</dbReference>
<dbReference type="Proteomes" id="UP000485058">
    <property type="component" value="Unassembled WGS sequence"/>
</dbReference>
<gene>
    <name evidence="2" type="ORF">HaLaN_28217</name>
</gene>
<evidence type="ECO:0000313" key="3">
    <source>
        <dbReference type="Proteomes" id="UP000485058"/>
    </source>
</evidence>
<accession>A0A6A0ACH6</accession>
<feature type="transmembrane region" description="Helical" evidence="1">
    <location>
        <begin position="20"/>
        <end position="40"/>
    </location>
</feature>